<name>A0ABP1BZK7_9BRYO</name>
<dbReference type="Proteomes" id="UP001497522">
    <property type="component" value="Chromosome 8"/>
</dbReference>
<protein>
    <submittedName>
        <fullName evidence="1">Uncharacterized protein</fullName>
    </submittedName>
</protein>
<dbReference type="EMBL" id="OZ023709">
    <property type="protein sequence ID" value="CAK9881900.1"/>
    <property type="molecule type" value="Genomic_DNA"/>
</dbReference>
<reference evidence="1" key="1">
    <citation type="submission" date="2024-03" db="EMBL/GenBank/DDBJ databases">
        <authorList>
            <consortium name="ELIXIR-Norway"/>
            <consortium name="Elixir Norway"/>
        </authorList>
    </citation>
    <scope>NUCLEOTIDE SEQUENCE</scope>
</reference>
<organism evidence="1 2">
    <name type="scientific">Sphagnum jensenii</name>
    <dbReference type="NCBI Taxonomy" id="128206"/>
    <lineage>
        <taxon>Eukaryota</taxon>
        <taxon>Viridiplantae</taxon>
        <taxon>Streptophyta</taxon>
        <taxon>Embryophyta</taxon>
        <taxon>Bryophyta</taxon>
        <taxon>Sphagnophytina</taxon>
        <taxon>Sphagnopsida</taxon>
        <taxon>Sphagnales</taxon>
        <taxon>Sphagnaceae</taxon>
        <taxon>Sphagnum</taxon>
    </lineage>
</organism>
<evidence type="ECO:0000313" key="1">
    <source>
        <dbReference type="EMBL" id="CAK9881900.1"/>
    </source>
</evidence>
<keyword evidence="2" id="KW-1185">Reference proteome</keyword>
<proteinExistence type="predicted"/>
<sequence length="74" mass="7986">MILVEAGAAGMQQQQQLGTRIRITDTVILERSNVGLRDLGKQTDTPILHYSLILPSATGSLHDSNMGLKVVVKS</sequence>
<evidence type="ECO:0000313" key="2">
    <source>
        <dbReference type="Proteomes" id="UP001497522"/>
    </source>
</evidence>
<accession>A0ABP1BZK7</accession>
<gene>
    <name evidence="1" type="ORF">CSSPJE1EN2_LOCUS23256</name>
</gene>